<evidence type="ECO:0000256" key="4">
    <source>
        <dbReference type="ARBA" id="ARBA00022989"/>
    </source>
</evidence>
<feature type="transmembrane region" description="Helical" evidence="6">
    <location>
        <begin position="260"/>
        <end position="283"/>
    </location>
</feature>
<evidence type="ECO:0000256" key="6">
    <source>
        <dbReference type="SAM" id="Phobius"/>
    </source>
</evidence>
<keyword evidence="3 6" id="KW-0812">Transmembrane</keyword>
<accession>A0A9X1VBT0</accession>
<keyword evidence="2" id="KW-0813">Transport</keyword>
<dbReference type="PANTHER" id="PTHR23520:SF5">
    <property type="entry name" value="TRANSPORTER, PUTATIVE (AFU_ORTHOLOGUE AFUA_3G04000)-RELATED"/>
    <property type="match status" value="1"/>
</dbReference>
<keyword evidence="4 6" id="KW-1133">Transmembrane helix</keyword>
<dbReference type="InterPro" id="IPR020846">
    <property type="entry name" value="MFS_dom"/>
</dbReference>
<keyword evidence="9" id="KW-1185">Reference proteome</keyword>
<comment type="subcellular location">
    <subcellularLocation>
        <location evidence="1">Cell membrane</location>
        <topology evidence="1">Multi-pass membrane protein</topology>
    </subcellularLocation>
</comment>
<name>A0A9X1VBT0_9BACL</name>
<feature type="transmembrane region" description="Helical" evidence="6">
    <location>
        <begin position="147"/>
        <end position="166"/>
    </location>
</feature>
<dbReference type="PANTHER" id="PTHR23520">
    <property type="entry name" value="TRANSPORTER, PUTATIVE (AFU_ORTHOLOGUE AFUA_3G04000)-RELATED"/>
    <property type="match status" value="1"/>
</dbReference>
<feature type="transmembrane region" description="Helical" evidence="6">
    <location>
        <begin position="178"/>
        <end position="196"/>
    </location>
</feature>
<feature type="transmembrane region" description="Helical" evidence="6">
    <location>
        <begin position="44"/>
        <end position="67"/>
    </location>
</feature>
<dbReference type="AlphaFoldDB" id="A0A9X1VBT0"/>
<dbReference type="EMBL" id="JALBUF010000028">
    <property type="protein sequence ID" value="MCI0184832.1"/>
    <property type="molecule type" value="Genomic_DNA"/>
</dbReference>
<proteinExistence type="predicted"/>
<dbReference type="GO" id="GO:0005886">
    <property type="term" value="C:plasma membrane"/>
    <property type="evidence" value="ECO:0007669"/>
    <property type="project" value="UniProtKB-SubCell"/>
</dbReference>
<evidence type="ECO:0000259" key="7">
    <source>
        <dbReference type="PROSITE" id="PS50850"/>
    </source>
</evidence>
<protein>
    <recommendedName>
        <fullName evidence="7">Major facilitator superfamily (MFS) profile domain-containing protein</fullName>
    </recommendedName>
</protein>
<evidence type="ECO:0000256" key="3">
    <source>
        <dbReference type="ARBA" id="ARBA00022692"/>
    </source>
</evidence>
<sequence length="420" mass="45243">MIGIKNNIHPIAMQLMWIRGLRSIGQGAMVVDLTLYLQDLHWSGVAIGGVTSGAGIMGAMLILMVGLLSDRMGRKPFLLIYEVLTLMCSLAASVTSAALLLMVAIVIVGFGRGQSGAAGPFSPAEQALLAQYVSQSDRGRVFSLNNAIGFIGMAIGSIVGGLPDLIHGSSPLENYRPVFLTIAVFSLLCILIILRIPEVKNRSANEPIHEEQARTEAQQEKQVRKKENHALTVLALVNVLNGLAVGLTGPMMAYWFRLRYGASTGAIGATLSISFLLTGIFSILSGRIAARMGMVKSVTWMRIIGSICMLALAFMPTFTLASLFFILRNAINRATQGNRNALSASLTRDKRRGLATSINALSMRLPSSIGPTISGYLFDADLLSLPLILTAVLQLANAGLYQWVFGRWDQQTPSPSHEKE</sequence>
<dbReference type="SUPFAM" id="SSF103473">
    <property type="entry name" value="MFS general substrate transporter"/>
    <property type="match status" value="1"/>
</dbReference>
<dbReference type="Gene3D" id="1.20.1250.20">
    <property type="entry name" value="MFS general substrate transporter like domains"/>
    <property type="match status" value="2"/>
</dbReference>
<feature type="transmembrane region" description="Helical" evidence="6">
    <location>
        <begin position="303"/>
        <end position="327"/>
    </location>
</feature>
<reference evidence="8" key="1">
    <citation type="submission" date="2022-03" db="EMBL/GenBank/DDBJ databases">
        <title>Draft Genome Sequence of Firmicute Strain S0AB, a Heterotrophic Iron/Sulfur-Oxidizing Extreme Acidophile.</title>
        <authorList>
            <person name="Vergara E."/>
            <person name="Pakostova E."/>
            <person name="Johnson D.B."/>
            <person name="Holmes D.S."/>
        </authorList>
    </citation>
    <scope>NUCLEOTIDE SEQUENCE</scope>
    <source>
        <strain evidence="8">S0AB</strain>
    </source>
</reference>
<dbReference type="Proteomes" id="UP001139263">
    <property type="component" value="Unassembled WGS sequence"/>
</dbReference>
<dbReference type="InterPro" id="IPR011701">
    <property type="entry name" value="MFS"/>
</dbReference>
<dbReference type="Pfam" id="PF07690">
    <property type="entry name" value="MFS_1"/>
    <property type="match status" value="2"/>
</dbReference>
<organism evidence="8 9">
    <name type="scientific">Sulfoacidibacillus ferrooxidans</name>
    <dbReference type="NCBI Taxonomy" id="2005001"/>
    <lineage>
        <taxon>Bacteria</taxon>
        <taxon>Bacillati</taxon>
        <taxon>Bacillota</taxon>
        <taxon>Bacilli</taxon>
        <taxon>Bacillales</taxon>
        <taxon>Alicyclobacillaceae</taxon>
        <taxon>Sulfoacidibacillus</taxon>
    </lineage>
</organism>
<dbReference type="GO" id="GO:0022857">
    <property type="term" value="F:transmembrane transporter activity"/>
    <property type="evidence" value="ECO:0007669"/>
    <property type="project" value="InterPro"/>
</dbReference>
<keyword evidence="5 6" id="KW-0472">Membrane</keyword>
<comment type="caution">
    <text evidence="8">The sequence shown here is derived from an EMBL/GenBank/DDBJ whole genome shotgun (WGS) entry which is preliminary data.</text>
</comment>
<dbReference type="InterPro" id="IPR036259">
    <property type="entry name" value="MFS_trans_sf"/>
</dbReference>
<feature type="transmembrane region" description="Helical" evidence="6">
    <location>
        <begin position="230"/>
        <end position="248"/>
    </location>
</feature>
<evidence type="ECO:0000313" key="9">
    <source>
        <dbReference type="Proteomes" id="UP001139263"/>
    </source>
</evidence>
<evidence type="ECO:0000313" key="8">
    <source>
        <dbReference type="EMBL" id="MCI0184832.1"/>
    </source>
</evidence>
<feature type="domain" description="Major facilitator superfamily (MFS) profile" evidence="7">
    <location>
        <begin position="1"/>
        <end position="409"/>
    </location>
</feature>
<dbReference type="RefSeq" id="WP_241716815.1">
    <property type="nucleotide sequence ID" value="NZ_JALBUF010000028.1"/>
</dbReference>
<evidence type="ECO:0000256" key="1">
    <source>
        <dbReference type="ARBA" id="ARBA00004651"/>
    </source>
</evidence>
<dbReference type="PROSITE" id="PS50850">
    <property type="entry name" value="MFS"/>
    <property type="match status" value="1"/>
</dbReference>
<feature type="transmembrane region" description="Helical" evidence="6">
    <location>
        <begin position="79"/>
        <end position="110"/>
    </location>
</feature>
<evidence type="ECO:0000256" key="2">
    <source>
        <dbReference type="ARBA" id="ARBA00022448"/>
    </source>
</evidence>
<evidence type="ECO:0000256" key="5">
    <source>
        <dbReference type="ARBA" id="ARBA00023136"/>
    </source>
</evidence>
<gene>
    <name evidence="8" type="ORF">MM817_03129</name>
</gene>